<name>H6N677_MYCHN</name>
<evidence type="ECO:0000313" key="2">
    <source>
        <dbReference type="EMBL" id="AEW45149.1"/>
    </source>
</evidence>
<gene>
    <name evidence="2" type="ordered locus">MHC_01415</name>
</gene>
<dbReference type="KEGG" id="mhe:MHC_01415"/>
<organism evidence="2 3">
    <name type="scientific">Mycoplasma haemocanis (strain Illinois)</name>
    <dbReference type="NCBI Taxonomy" id="1111676"/>
    <lineage>
        <taxon>Bacteria</taxon>
        <taxon>Bacillati</taxon>
        <taxon>Mycoplasmatota</taxon>
        <taxon>Mollicutes</taxon>
        <taxon>Mycoplasmataceae</taxon>
        <taxon>Mycoplasma</taxon>
    </lineage>
</organism>
<proteinExistence type="predicted"/>
<dbReference type="STRING" id="1111676.MHC_01415"/>
<keyword evidence="3" id="KW-1185">Reference proteome</keyword>
<feature type="region of interest" description="Disordered" evidence="1">
    <location>
        <begin position="64"/>
        <end position="86"/>
    </location>
</feature>
<evidence type="ECO:0000256" key="1">
    <source>
        <dbReference type="SAM" id="MobiDB-lite"/>
    </source>
</evidence>
<dbReference type="Proteomes" id="UP000009135">
    <property type="component" value="Chromosome"/>
</dbReference>
<evidence type="ECO:0000313" key="3">
    <source>
        <dbReference type="Proteomes" id="UP000009135"/>
    </source>
</evidence>
<dbReference type="OrthoDB" id="9824739at2"/>
<dbReference type="HOGENOM" id="CLU_096783_0_0_14"/>
<dbReference type="EMBL" id="CP003199">
    <property type="protein sequence ID" value="AEW45149.1"/>
    <property type="molecule type" value="Genomic_DNA"/>
</dbReference>
<sequence length="217" mass="24500">MSKTLLITAGVVGAAGSGIGSYFLLIHNKTDKSLLIKNKYKVALLNETGDESLWNKKYEEIKNSSPHHPTLKKAVAKSSGTGKHDEEAKRLLKEGCFEIYESSYEDKNIFSDFKNYCAKTNKDISKVTSWNNDTAENSSDNKWDKALETLKSHTMETKGKLDPVLAQLKQEITGDKPFSTDIRKRIKGWCESTNKELFEGEETTQFKNQEDFCKVIS</sequence>
<protein>
    <submittedName>
        <fullName evidence="2">Uncharacterized protein</fullName>
    </submittedName>
</protein>
<dbReference type="AlphaFoldDB" id="H6N677"/>
<reference evidence="2 3" key="1">
    <citation type="journal article" date="2012" name="J. Bacteriol.">
        <title>Complete genome sequence of Mycoplasma haemocanis strain Illinois.</title>
        <authorList>
            <person name="do Nascimento N.C."/>
            <person name="Guimaraes A.M."/>
            <person name="Santos A.P."/>
            <person name="Sanmiguel P.J."/>
            <person name="Messick J.B."/>
        </authorList>
    </citation>
    <scope>NUCLEOTIDE SEQUENCE [LARGE SCALE GENOMIC DNA]</scope>
    <source>
        <strain evidence="2 3">Illinois</strain>
    </source>
</reference>
<accession>H6N677</accession>